<evidence type="ECO:0000256" key="2">
    <source>
        <dbReference type="ARBA" id="ARBA00023125"/>
    </source>
</evidence>
<dbReference type="Proteomes" id="UP001212981">
    <property type="component" value="Unassembled WGS sequence"/>
</dbReference>
<evidence type="ECO:0000313" key="7">
    <source>
        <dbReference type="Proteomes" id="UP000260721"/>
    </source>
</evidence>
<dbReference type="PANTHER" id="PTHR33154:SF33">
    <property type="entry name" value="TRANSCRIPTIONAL REPRESSOR SDPR"/>
    <property type="match status" value="1"/>
</dbReference>
<evidence type="ECO:0000256" key="1">
    <source>
        <dbReference type="ARBA" id="ARBA00023015"/>
    </source>
</evidence>
<reference evidence="5" key="2">
    <citation type="submission" date="2023-01" db="EMBL/GenBank/DDBJ databases">
        <title>Human gut microbiome strain richness.</title>
        <authorList>
            <person name="Chen-Liaw A."/>
        </authorList>
    </citation>
    <scope>NUCLEOTIDE SEQUENCE</scope>
    <source>
        <strain evidence="5">D8_m1001271B151109d0_201107</strain>
    </source>
</reference>
<gene>
    <name evidence="6" type="ORF">DXC78_07715</name>
    <name evidence="5" type="ORF">PND82_10595</name>
</gene>
<dbReference type="NCBIfam" id="NF033788">
    <property type="entry name" value="HTH_metalloreg"/>
    <property type="match status" value="1"/>
</dbReference>
<proteinExistence type="predicted"/>
<feature type="domain" description="HTH arsR-type" evidence="4">
    <location>
        <begin position="19"/>
        <end position="120"/>
    </location>
</feature>
<keyword evidence="2" id="KW-0238">DNA-binding</keyword>
<name>A0A3E3E3S8_9FIRM</name>
<dbReference type="InterPro" id="IPR051081">
    <property type="entry name" value="HTH_MetalResp_TranReg"/>
</dbReference>
<evidence type="ECO:0000259" key="4">
    <source>
        <dbReference type="PROSITE" id="PS50987"/>
    </source>
</evidence>
<dbReference type="SMART" id="SM00418">
    <property type="entry name" value="HTH_ARSR"/>
    <property type="match status" value="1"/>
</dbReference>
<dbReference type="PROSITE" id="PS50987">
    <property type="entry name" value="HTH_ARSR_2"/>
    <property type="match status" value="1"/>
</dbReference>
<dbReference type="PANTHER" id="PTHR33154">
    <property type="entry name" value="TRANSCRIPTIONAL REGULATOR, ARSR FAMILY"/>
    <property type="match status" value="1"/>
</dbReference>
<dbReference type="AlphaFoldDB" id="A0A3E3E3S8"/>
<reference evidence="6 7" key="1">
    <citation type="submission" date="2018-08" db="EMBL/GenBank/DDBJ databases">
        <title>A genome reference for cultivated species of the human gut microbiota.</title>
        <authorList>
            <person name="Zou Y."/>
            <person name="Xue W."/>
            <person name="Luo G."/>
        </authorList>
    </citation>
    <scope>NUCLEOTIDE SEQUENCE [LARGE SCALE GENOMIC DNA]</scope>
    <source>
        <strain evidence="6 7">TF08-11</strain>
    </source>
</reference>
<dbReference type="SUPFAM" id="SSF46785">
    <property type="entry name" value="Winged helix' DNA-binding domain"/>
    <property type="match status" value="1"/>
</dbReference>
<dbReference type="InterPro" id="IPR011991">
    <property type="entry name" value="ArsR-like_HTH"/>
</dbReference>
<protein>
    <submittedName>
        <fullName evidence="6">ArsR family transcriptional regulator</fullName>
    </submittedName>
    <submittedName>
        <fullName evidence="5">Metalloregulator ArsR/SmtB family transcription factor</fullName>
    </submittedName>
</protein>
<keyword evidence="1" id="KW-0805">Transcription regulation</keyword>
<dbReference type="Proteomes" id="UP000260721">
    <property type="component" value="Unassembled WGS sequence"/>
</dbReference>
<comment type="caution">
    <text evidence="6">The sequence shown here is derived from an EMBL/GenBank/DDBJ whole genome shotgun (WGS) entry which is preliminary data.</text>
</comment>
<dbReference type="GO" id="GO:0003677">
    <property type="term" value="F:DNA binding"/>
    <property type="evidence" value="ECO:0007669"/>
    <property type="project" value="UniProtKB-KW"/>
</dbReference>
<dbReference type="Pfam" id="PF01022">
    <property type="entry name" value="HTH_5"/>
    <property type="match status" value="1"/>
</dbReference>
<keyword evidence="3" id="KW-0804">Transcription</keyword>
<dbReference type="Gene3D" id="1.10.10.10">
    <property type="entry name" value="Winged helix-like DNA-binding domain superfamily/Winged helix DNA-binding domain"/>
    <property type="match status" value="1"/>
</dbReference>
<dbReference type="CDD" id="cd00090">
    <property type="entry name" value="HTH_ARSR"/>
    <property type="match status" value="1"/>
</dbReference>
<dbReference type="InterPro" id="IPR036388">
    <property type="entry name" value="WH-like_DNA-bd_sf"/>
</dbReference>
<dbReference type="InterPro" id="IPR001845">
    <property type="entry name" value="HTH_ArsR_DNA-bd_dom"/>
</dbReference>
<organism evidence="6 7">
    <name type="scientific">Faecalicoccus pleomorphus</name>
    <dbReference type="NCBI Taxonomy" id="1323"/>
    <lineage>
        <taxon>Bacteria</taxon>
        <taxon>Bacillati</taxon>
        <taxon>Bacillota</taxon>
        <taxon>Erysipelotrichia</taxon>
        <taxon>Erysipelotrichales</taxon>
        <taxon>Erysipelotrichaceae</taxon>
        <taxon>Faecalicoccus</taxon>
    </lineage>
</organism>
<dbReference type="EMBL" id="JAQLXO010000027">
    <property type="protein sequence ID" value="MDB7983265.1"/>
    <property type="molecule type" value="Genomic_DNA"/>
</dbReference>
<accession>A0A3E3E3S8</accession>
<dbReference type="GO" id="GO:0003700">
    <property type="term" value="F:DNA-binding transcription factor activity"/>
    <property type="evidence" value="ECO:0007669"/>
    <property type="project" value="InterPro"/>
</dbReference>
<dbReference type="EMBL" id="QUSK01000015">
    <property type="protein sequence ID" value="RGD76210.1"/>
    <property type="molecule type" value="Genomic_DNA"/>
</dbReference>
<dbReference type="RefSeq" id="WP_117446496.1">
    <property type="nucleotide sequence ID" value="NZ_CALCIP010000002.1"/>
</dbReference>
<evidence type="ECO:0000313" key="6">
    <source>
        <dbReference type="EMBL" id="RGD76210.1"/>
    </source>
</evidence>
<dbReference type="InterPro" id="IPR036390">
    <property type="entry name" value="WH_DNA-bd_sf"/>
</dbReference>
<sequence>MSKVDNSLQEACKKRIEDLRKDFLSLRTVFLALGDETRQLILLTLLEQEPKELRVNELAQHTYLSRPDVSHHLQILKNAGLLELRKEGTKNYYSIKKETMIFYQMKEMFSKIECTIRDKQNQDQ</sequence>
<evidence type="ECO:0000313" key="5">
    <source>
        <dbReference type="EMBL" id="MDB7983265.1"/>
    </source>
</evidence>
<evidence type="ECO:0000256" key="3">
    <source>
        <dbReference type="ARBA" id="ARBA00023163"/>
    </source>
</evidence>
<dbReference type="PRINTS" id="PR00778">
    <property type="entry name" value="HTHARSR"/>
</dbReference>